<dbReference type="Proteomes" id="UP001597171">
    <property type="component" value="Unassembled WGS sequence"/>
</dbReference>
<proteinExistence type="predicted"/>
<dbReference type="RefSeq" id="WP_378773975.1">
    <property type="nucleotide sequence ID" value="NZ_JBHTMX010000006.1"/>
</dbReference>
<evidence type="ECO:0000313" key="1">
    <source>
        <dbReference type="EMBL" id="MFD1330781.1"/>
    </source>
</evidence>
<protein>
    <submittedName>
        <fullName evidence="1">Uncharacterized protein</fullName>
    </submittedName>
</protein>
<dbReference type="EMBL" id="JBHTMX010000006">
    <property type="protein sequence ID" value="MFD1330781.1"/>
    <property type="molecule type" value="Genomic_DNA"/>
</dbReference>
<name>A0ABW3Z3Q4_9HYPH</name>
<organism evidence="1 2">
    <name type="scientific">Methylopila musalis</name>
    <dbReference type="NCBI Taxonomy" id="1134781"/>
    <lineage>
        <taxon>Bacteria</taxon>
        <taxon>Pseudomonadati</taxon>
        <taxon>Pseudomonadota</taxon>
        <taxon>Alphaproteobacteria</taxon>
        <taxon>Hyphomicrobiales</taxon>
        <taxon>Methylopilaceae</taxon>
        <taxon>Methylopila</taxon>
    </lineage>
</organism>
<reference evidence="2" key="1">
    <citation type="journal article" date="2019" name="Int. J. Syst. Evol. Microbiol.">
        <title>The Global Catalogue of Microorganisms (GCM) 10K type strain sequencing project: providing services to taxonomists for standard genome sequencing and annotation.</title>
        <authorList>
            <consortium name="The Broad Institute Genomics Platform"/>
            <consortium name="The Broad Institute Genome Sequencing Center for Infectious Disease"/>
            <person name="Wu L."/>
            <person name="Ma J."/>
        </authorList>
    </citation>
    <scope>NUCLEOTIDE SEQUENCE [LARGE SCALE GENOMIC DNA]</scope>
    <source>
        <strain evidence="2">CCUG 61696</strain>
    </source>
</reference>
<gene>
    <name evidence="1" type="ORF">ACFQ4O_02085</name>
</gene>
<accession>A0ABW3Z3Q4</accession>
<sequence length="70" mass="7170">MRGSVAAAVAAVVIERGEDCTTLAEARAAARLATEAYRNHNDQMGAALALSALAYFLGSEAVSFGPEVVS</sequence>
<evidence type="ECO:0000313" key="2">
    <source>
        <dbReference type="Proteomes" id="UP001597171"/>
    </source>
</evidence>
<comment type="caution">
    <text evidence="1">The sequence shown here is derived from an EMBL/GenBank/DDBJ whole genome shotgun (WGS) entry which is preliminary data.</text>
</comment>
<keyword evidence="2" id="KW-1185">Reference proteome</keyword>